<proteinExistence type="predicted"/>
<dbReference type="InterPro" id="IPR055414">
    <property type="entry name" value="LRR_R13L4/SHOC2-like"/>
</dbReference>
<dbReference type="Gene3D" id="3.40.50.300">
    <property type="entry name" value="P-loop containing nucleotide triphosphate hydrolases"/>
    <property type="match status" value="1"/>
</dbReference>
<dbReference type="FunFam" id="1.10.10.10:FF:000322">
    <property type="entry name" value="Probable disease resistance protein At1g63360"/>
    <property type="match status" value="1"/>
</dbReference>
<feature type="domain" description="Disease resistance N-terminal" evidence="6">
    <location>
        <begin position="11"/>
        <end position="93"/>
    </location>
</feature>
<dbReference type="InterPro" id="IPR027417">
    <property type="entry name" value="P-loop_NTPase"/>
</dbReference>
<dbReference type="Gene3D" id="1.10.8.430">
    <property type="entry name" value="Helical domain of apoptotic protease-activating factors"/>
    <property type="match status" value="1"/>
</dbReference>
<evidence type="ECO:0000259" key="6">
    <source>
        <dbReference type="Pfam" id="PF18052"/>
    </source>
</evidence>
<comment type="caution">
    <text evidence="9">The sequence shown here is derived from an EMBL/GenBank/DDBJ whole genome shotgun (WGS) entry which is preliminary data.</text>
</comment>
<keyword evidence="3" id="KW-0611">Plant defense</keyword>
<dbReference type="Gene3D" id="3.80.10.10">
    <property type="entry name" value="Ribonuclease Inhibitor"/>
    <property type="match status" value="2"/>
</dbReference>
<evidence type="ECO:0000259" key="7">
    <source>
        <dbReference type="Pfam" id="PF23559"/>
    </source>
</evidence>
<dbReference type="InterPro" id="IPR032675">
    <property type="entry name" value="LRR_dom_sf"/>
</dbReference>
<feature type="domain" description="Disease resistance protein winged helix" evidence="7">
    <location>
        <begin position="432"/>
        <end position="504"/>
    </location>
</feature>
<evidence type="ECO:0000256" key="2">
    <source>
        <dbReference type="ARBA" id="ARBA00022741"/>
    </source>
</evidence>
<reference evidence="9" key="1">
    <citation type="submission" date="2024-03" db="EMBL/GenBank/DDBJ databases">
        <title>WGS assembly of Saponaria officinalis var. Norfolk2.</title>
        <authorList>
            <person name="Jenkins J."/>
            <person name="Shu S."/>
            <person name="Grimwood J."/>
            <person name="Barry K."/>
            <person name="Goodstein D."/>
            <person name="Schmutz J."/>
            <person name="Leebens-Mack J."/>
            <person name="Osbourn A."/>
        </authorList>
    </citation>
    <scope>NUCLEOTIDE SEQUENCE [LARGE SCALE GENOMIC DNA]</scope>
    <source>
        <strain evidence="9">JIC</strain>
    </source>
</reference>
<dbReference type="SUPFAM" id="SSF52058">
    <property type="entry name" value="L domain-like"/>
    <property type="match status" value="1"/>
</dbReference>
<keyword evidence="4" id="KW-0067">ATP-binding</keyword>
<dbReference type="EMBL" id="JBDFQZ010000014">
    <property type="protein sequence ID" value="KAK9667064.1"/>
    <property type="molecule type" value="Genomic_DNA"/>
</dbReference>
<evidence type="ECO:0000313" key="10">
    <source>
        <dbReference type="Proteomes" id="UP001443914"/>
    </source>
</evidence>
<accession>A0AAW1GSV1</accession>
<evidence type="ECO:0000256" key="4">
    <source>
        <dbReference type="ARBA" id="ARBA00022840"/>
    </source>
</evidence>
<evidence type="ECO:0000259" key="8">
    <source>
        <dbReference type="Pfam" id="PF23598"/>
    </source>
</evidence>
<dbReference type="InterPro" id="IPR042197">
    <property type="entry name" value="Apaf_helical"/>
</dbReference>
<dbReference type="GO" id="GO:0043531">
    <property type="term" value="F:ADP binding"/>
    <property type="evidence" value="ECO:0007669"/>
    <property type="project" value="InterPro"/>
</dbReference>
<protein>
    <submittedName>
        <fullName evidence="9">Uncharacterized protein</fullName>
    </submittedName>
</protein>
<keyword evidence="1" id="KW-0677">Repeat</keyword>
<dbReference type="Proteomes" id="UP001443914">
    <property type="component" value="Unassembled WGS sequence"/>
</dbReference>
<evidence type="ECO:0000256" key="3">
    <source>
        <dbReference type="ARBA" id="ARBA00022821"/>
    </source>
</evidence>
<dbReference type="GO" id="GO:0005524">
    <property type="term" value="F:ATP binding"/>
    <property type="evidence" value="ECO:0007669"/>
    <property type="project" value="UniProtKB-KW"/>
</dbReference>
<evidence type="ECO:0000259" key="5">
    <source>
        <dbReference type="Pfam" id="PF00931"/>
    </source>
</evidence>
<dbReference type="GO" id="GO:0006952">
    <property type="term" value="P:defense response"/>
    <property type="evidence" value="ECO:0007669"/>
    <property type="project" value="UniProtKB-KW"/>
</dbReference>
<name>A0AAW1GSV1_SAPOF</name>
<dbReference type="PANTHER" id="PTHR36766">
    <property type="entry name" value="PLANT BROAD-SPECTRUM MILDEW RESISTANCE PROTEIN RPW8"/>
    <property type="match status" value="1"/>
</dbReference>
<dbReference type="InterPro" id="IPR036388">
    <property type="entry name" value="WH-like_DNA-bd_sf"/>
</dbReference>
<dbReference type="AlphaFoldDB" id="A0AAW1GSV1"/>
<dbReference type="SUPFAM" id="SSF52540">
    <property type="entry name" value="P-loop containing nucleoside triphosphate hydrolases"/>
    <property type="match status" value="1"/>
</dbReference>
<dbReference type="GO" id="GO:0051707">
    <property type="term" value="P:response to other organism"/>
    <property type="evidence" value="ECO:0007669"/>
    <property type="project" value="UniProtKB-ARBA"/>
</dbReference>
<evidence type="ECO:0000256" key="1">
    <source>
        <dbReference type="ARBA" id="ARBA00022737"/>
    </source>
</evidence>
<dbReference type="InterPro" id="IPR058922">
    <property type="entry name" value="WHD_DRP"/>
</dbReference>
<feature type="domain" description="Disease resistance R13L4/SHOC-2-like LRR" evidence="8">
    <location>
        <begin position="552"/>
        <end position="838"/>
    </location>
</feature>
<keyword evidence="2" id="KW-0547">Nucleotide-binding</keyword>
<dbReference type="Pfam" id="PF23598">
    <property type="entry name" value="LRR_14"/>
    <property type="match status" value="1"/>
</dbReference>
<organism evidence="9 10">
    <name type="scientific">Saponaria officinalis</name>
    <name type="common">Common soapwort</name>
    <name type="synonym">Lychnis saponaria</name>
    <dbReference type="NCBI Taxonomy" id="3572"/>
    <lineage>
        <taxon>Eukaryota</taxon>
        <taxon>Viridiplantae</taxon>
        <taxon>Streptophyta</taxon>
        <taxon>Embryophyta</taxon>
        <taxon>Tracheophyta</taxon>
        <taxon>Spermatophyta</taxon>
        <taxon>Magnoliopsida</taxon>
        <taxon>eudicotyledons</taxon>
        <taxon>Gunneridae</taxon>
        <taxon>Pentapetalae</taxon>
        <taxon>Caryophyllales</taxon>
        <taxon>Caryophyllaceae</taxon>
        <taxon>Caryophylleae</taxon>
        <taxon>Saponaria</taxon>
    </lineage>
</organism>
<gene>
    <name evidence="9" type="ORF">RND81_14G230000</name>
</gene>
<dbReference type="PANTHER" id="PTHR36766:SF35">
    <property type="entry name" value="DISEASE RESISTANCE PROTEIN RGA3"/>
    <property type="match status" value="1"/>
</dbReference>
<evidence type="ECO:0000313" key="9">
    <source>
        <dbReference type="EMBL" id="KAK9667064.1"/>
    </source>
</evidence>
<dbReference type="Pfam" id="PF00931">
    <property type="entry name" value="NB-ARC"/>
    <property type="match status" value="1"/>
</dbReference>
<dbReference type="InterPro" id="IPR041118">
    <property type="entry name" value="Rx_N"/>
</dbReference>
<dbReference type="Pfam" id="PF18052">
    <property type="entry name" value="Rx_N"/>
    <property type="match status" value="1"/>
</dbReference>
<sequence>MAELGISLATKLIEVVGSKAIREFCSMWGYKSQLDNLKDTITTIQQVLLDAESKDGKLGHEVEDYIRQLKDAVYDADDLFDEFLTLAELKQLNKGGKLSEKLRDFFSSRTNSLSVAYSMSRGVKKLRKKLDNITSNHNTFKFSIDSQPIRERREETCSYVYKEEVVGRECDVDKVVHMLLDSGSQESVSFLSIVGVGGLGKTTLAQLVFNDDRVKNEFPLRLWTCVFDENAKDFDVKKILTNILESVSHKKHDSFAMDLVQSKLRSFLGGKKFLIVLDDLWNEDLDRWLSLRKFLMVGGSGSRVLVTTRSHRTALVINDEYKYELEGLSPENSWLLFEITAFGGKGKGTYDANFSELVKIGKQIVEKCSNVPLAIRIVGTLLYGQNESKWRSLQKCDLARLNNGDNEIMSILKLSYDNLESPLKACFTYCSLFPKDFEINKEKLIRLWMAQGYVVPFEAGQSLEDAAEEYFSILPRRCFFQVVKMNEIGGVKYFRIHDLIHDLAQKVAGNDVVTLNSIASDLGDDVHHVFHVGCEVSFFPKCKIRSYVRDGFQINFPVVKLVENWNFLRTLDLHNLGIKALPNSIGELLHLRYLDLSDNYRLVRLPDSITKLYNLQTLDLDGCSDLKELPKSLVKLVNLRHLVISGCSSLTHMPQGLDKLSCLCVLSEYVVGEENSGGLENLHALINLRGSIRIRISVNFRWAGESSKFEEGYLRRMKHIEKLAVVLRSSENHEILLEKLEPPFSVKALKLEFYNVTTLPTKWWQGENNLTTLLPNLVHLELYSCRNLQHLPSLSKLLHLKSLTLGSLEKLEYIEDTTHETVAFTFFSSLEYLNLSSMNNLKGWWKREVVNCNVWQPSFIKLSELVVFHCSQLTSFPTCPRLEKLYLFNVNKEFELSLGMEEGLIKLRKVKIDNLDYLQSSPTKRFLNRGWDTDNNNKTDTDDNDIDDDDEDDGIPWRFLDRSLRSLEFIRLERKILPEGMRYLTSLQNLELSSCPDLECLPEWISCLSSLQSLHISSCKKLRLLPEHVRDLTSLQLLQVQNCPLAVVERFQDPDGDDRLSLQHISTVNVAADPVLRLRAH</sequence>
<dbReference type="InterPro" id="IPR002182">
    <property type="entry name" value="NB-ARC"/>
</dbReference>
<dbReference type="Gene3D" id="1.20.5.4130">
    <property type="match status" value="1"/>
</dbReference>
<dbReference type="Gene3D" id="1.10.10.10">
    <property type="entry name" value="Winged helix-like DNA-binding domain superfamily/Winged helix DNA-binding domain"/>
    <property type="match status" value="1"/>
</dbReference>
<dbReference type="PRINTS" id="PR00364">
    <property type="entry name" value="DISEASERSIST"/>
</dbReference>
<keyword evidence="10" id="KW-1185">Reference proteome</keyword>
<dbReference type="Pfam" id="PF23559">
    <property type="entry name" value="WHD_DRP"/>
    <property type="match status" value="1"/>
</dbReference>
<feature type="domain" description="NB-ARC" evidence="5">
    <location>
        <begin position="169"/>
        <end position="343"/>
    </location>
</feature>